<dbReference type="Proteomes" id="UP000439903">
    <property type="component" value="Unassembled WGS sequence"/>
</dbReference>
<organism evidence="1 2">
    <name type="scientific">Gigaspora margarita</name>
    <dbReference type="NCBI Taxonomy" id="4874"/>
    <lineage>
        <taxon>Eukaryota</taxon>
        <taxon>Fungi</taxon>
        <taxon>Fungi incertae sedis</taxon>
        <taxon>Mucoromycota</taxon>
        <taxon>Glomeromycotina</taxon>
        <taxon>Glomeromycetes</taxon>
        <taxon>Diversisporales</taxon>
        <taxon>Gigasporaceae</taxon>
        <taxon>Gigaspora</taxon>
    </lineage>
</organism>
<protein>
    <submittedName>
        <fullName evidence="1">Protein far1-related sequence 5-like</fullName>
    </submittedName>
</protein>
<evidence type="ECO:0000313" key="2">
    <source>
        <dbReference type="Proteomes" id="UP000439903"/>
    </source>
</evidence>
<dbReference type="OrthoDB" id="2430843at2759"/>
<comment type="caution">
    <text evidence="1">The sequence shown here is derived from an EMBL/GenBank/DDBJ whole genome shotgun (WGS) entry which is preliminary data.</text>
</comment>
<keyword evidence="2" id="KW-1185">Reference proteome</keyword>
<proteinExistence type="predicted"/>
<dbReference type="AlphaFoldDB" id="A0A8H3XB46"/>
<dbReference type="EMBL" id="WTPW01001313">
    <property type="protein sequence ID" value="KAF0443227.1"/>
    <property type="molecule type" value="Genomic_DNA"/>
</dbReference>
<evidence type="ECO:0000313" key="1">
    <source>
        <dbReference type="EMBL" id="KAF0443227.1"/>
    </source>
</evidence>
<reference evidence="1 2" key="1">
    <citation type="journal article" date="2019" name="Environ. Microbiol.">
        <title>At the nexus of three kingdoms: the genome of the mycorrhizal fungus Gigaspora margarita provides insights into plant, endobacterial and fungal interactions.</title>
        <authorList>
            <person name="Venice F."/>
            <person name="Ghignone S."/>
            <person name="Salvioli di Fossalunga A."/>
            <person name="Amselem J."/>
            <person name="Novero M."/>
            <person name="Xianan X."/>
            <person name="Sedzielewska Toro K."/>
            <person name="Morin E."/>
            <person name="Lipzen A."/>
            <person name="Grigoriev I.V."/>
            <person name="Henrissat B."/>
            <person name="Martin F.M."/>
            <person name="Bonfante P."/>
        </authorList>
    </citation>
    <scope>NUCLEOTIDE SEQUENCE [LARGE SCALE GENOMIC DNA]</scope>
    <source>
        <strain evidence="1 2">BEG34</strain>
    </source>
</reference>
<gene>
    <name evidence="1" type="ORF">F8M41_003581</name>
</gene>
<name>A0A8H3XB46_GIGMA</name>
<accession>A0A8H3XB46</accession>
<sequence length="203" mass="22992">MVISSNISISTSKAHLLPTQFLHNEFDVNEADEFANHVSNQSPDEISKAISKKRKFGELWGLGRKVMVNAIEDSNEDIYHELLGFFTSIQNRTSLQRVNNEVSNVGEVNKVGSNGCMLGIRNPVKKKSKGHPKSKRIANAFEKSNIKTSYKCKLCNKKGHIAKIAKKKENRTLMQMIVNVMKNCQPRLQVTKVFKIHQIQKNL</sequence>